<dbReference type="PANTHER" id="PTHR10663">
    <property type="entry name" value="GUANYL-NUCLEOTIDE EXCHANGE FACTOR"/>
    <property type="match status" value="1"/>
</dbReference>
<feature type="domain" description="Mon2/Sec7/BIG1-like HUS" evidence="5">
    <location>
        <begin position="201"/>
        <end position="363"/>
    </location>
</feature>
<keyword evidence="9" id="KW-1185">Reference proteome</keyword>
<dbReference type="InterPro" id="IPR032629">
    <property type="entry name" value="DCB_dom"/>
</dbReference>
<comment type="caution">
    <text evidence="8">The sequence shown here is derived from an EMBL/GenBank/DDBJ whole genome shotgun (WGS) entry which is preliminary data.</text>
</comment>
<feature type="compositionally biased region" description="Low complexity" evidence="4">
    <location>
        <begin position="1547"/>
        <end position="1560"/>
    </location>
</feature>
<gene>
    <name evidence="8" type="ORF">HD556DRAFT_1530533</name>
</gene>
<feature type="region of interest" description="Disordered" evidence="4">
    <location>
        <begin position="1545"/>
        <end position="1571"/>
    </location>
</feature>
<feature type="domain" description="Mon2 C-terminal" evidence="6">
    <location>
        <begin position="1376"/>
        <end position="1548"/>
    </location>
</feature>
<dbReference type="EMBL" id="JABBWE010000080">
    <property type="protein sequence ID" value="KAG1787342.1"/>
    <property type="molecule type" value="Genomic_DNA"/>
</dbReference>
<sequence>MSSLAFLVTELQSLASESRRKHPEIREAAEKSLAILRSSPEQATASLASDSAQSDDLLRPVFMGCATKNAKVVAISLGSLQRLIALKAVPQSVVPLIVSTMNDAMSQGVDIQLRILQTLVSLITNFSSIHEELLGEALLLCFKLQDSRIAVVSSTAAATLRQLVMFIFEKMVNEDRQENDDTLELSEATLPDGSTKALGPCAKDAFSVFEDLCLLANSERPNFLKLDYLHKTFALELIESVLTNYHELFRKHAELLMLLQHHLCPLILKSLSDRHVFPLTLRCTRVVFLILKQFSFELETEAEVFLMLLIRMISEDSDTSNSDHSGSRPIWTRVLAMEIMRGVCSDAELVRNIWDRYDAQQPGSKVFSSMIVALKRLVTEKPALLGVSAQMMGVGISHTGDSAAPSGSNYGLDVGGVAGMVATAASATVSGVVGIIGSGIGLSVQNSAMKLQCIDQLDKADSPPIPEAYIYLLAVQCIVSLCEGFASFTGPLYTSIMVQRPRAAGEPVIRAPAALDLSTLPQDDHATEHLIIVRSMVENGWPALLAALSFIISTNLSDELFIDVLSSYQALTNVAGMLALSTPRDALFNSLSKFAIPSRVVSSLESYVEPPTPRTSTSFTDNLGLTAPIQAPGLSERNLACLKVLVSSALFLAGSLGESWYGILEALQNADYVLNVKASQASTNRRMSTPMTPSRSVSAMSSAEQGKVARHPLLMDIDSESVLAAVQRLFDASKNLEDSAFQDFVTALCKLSSEMVGMQSDGSTLTESEDSLSPVPVSPHRRRVSGIHLPRTLRQGDFGVERLGSVAMLNFHRLIYRAPEVAWNTTTNHLLWVMGLSSAPQSIRVQAARVLDEILTVVPRNLSSTGDLQAKVQRRVLDVLSKQIVPASSDVPATSTNIELRRMGLETLHQILQASGHTFIVGWGSIFEMLGSICKPAALSRSQSVDSISTLSLQETPRLKPLPLGYVSDRGYTALVKIAFQSLKLVCDSVSVLSPEDLRLCIKTLGQFGRQADTNIALTAAESLLWSVSDSIQAKRKDAEMEPEYSALWMCLLLEVLGLCTDTRHDVRVGAIQTLFRAMQLYGATLTLDTWNDCIWKITFPLLDTISIETRRSAFEPGALLNSGLAAQSPEHAWDESKSLALQSIGSIISDFLVVKIMHLESFSKAWSVFVTHIHDTVSLDRRNLSPPALLCLGKVVKALSGADASLQAKVSEAWECVWITCSDIGSMVLQGERSQLSPSTNTTQHHRAFTQESLVALVDVIRSTRSISLTQTKKEWPLQRLNRLMEILKGMSPYFCVLTYPDSTDYRPDVDGLSPVQVVVLDAIADINLTGSGIPSLILRDLSEFSTLPFLAAFHVPILSPVSPATPIAASSQKQVTYIALSKKVMPLIVDLYMRFKDELEIYEDGTLEAIFSAYSIPIKLKYECPAPSKFGKDPPLWKTATTSFLRIVTDSVRRMATFGDRISDTRIEGIWRQIIEVFRGGILADCTATESFSLEDQEAEENFDLSLISSLEIDLVPHLGDTRVPDHLIAQFAKILHKGSQLYKSSMDPSRPDSPSTDTANVSDDSRDSHDFEKVDLDIGTTAPGVLVSRERFSFWCFDLLFLICSNVTSGKPITLRAFPELTVLLDQESSRKRVAALCLPTLLDRCKTTMVSYVADEALRGNMPFPRAREDELLYVLRKVLDLQLWSGTLWAALSESPSKFSDSQPAVDASLSPSALIADVVKRSPVAHIFYFYSVLCEIASIPRKTPSTWVIMNSSPPETNQERRGNVLRHHIGALEKGGDAMEIDARTLARKALQILGKEMGTI</sequence>
<keyword evidence="3" id="KW-0653">Protein transport</keyword>
<accession>A0A9P7DC48</accession>
<dbReference type="InterPro" id="IPR032817">
    <property type="entry name" value="Mon2_C"/>
</dbReference>
<dbReference type="OrthoDB" id="294853at2759"/>
<dbReference type="RefSeq" id="XP_041154697.1">
    <property type="nucleotide sequence ID" value="XM_041309457.1"/>
</dbReference>
<dbReference type="GO" id="GO:0015031">
    <property type="term" value="P:protein transport"/>
    <property type="evidence" value="ECO:0007669"/>
    <property type="project" value="UniProtKB-KW"/>
</dbReference>
<evidence type="ECO:0000259" key="6">
    <source>
        <dbReference type="Pfam" id="PF16206"/>
    </source>
</evidence>
<protein>
    <recommendedName>
        <fullName evidence="10">Protein MON2 homolog</fullName>
    </recommendedName>
</protein>
<keyword evidence="2" id="KW-0813">Transport</keyword>
<evidence type="ECO:0008006" key="10">
    <source>
        <dbReference type="Google" id="ProtNLM"/>
    </source>
</evidence>
<dbReference type="SUPFAM" id="SSF48371">
    <property type="entry name" value="ARM repeat"/>
    <property type="match status" value="2"/>
</dbReference>
<name>A0A9P7DC48_9AGAM</name>
<feature type="domain" description="Mon2/Sec7/BIG1-like dimerisation and cyclophilin-binding" evidence="7">
    <location>
        <begin position="4"/>
        <end position="175"/>
    </location>
</feature>
<dbReference type="PANTHER" id="PTHR10663:SF333">
    <property type="entry name" value="PROTEIN MON2 HOMOLOG"/>
    <property type="match status" value="1"/>
</dbReference>
<evidence type="ECO:0000259" key="5">
    <source>
        <dbReference type="Pfam" id="PF12783"/>
    </source>
</evidence>
<evidence type="ECO:0000313" key="9">
    <source>
        <dbReference type="Proteomes" id="UP000719766"/>
    </source>
</evidence>
<dbReference type="Pfam" id="PF16206">
    <property type="entry name" value="Mon2_C"/>
    <property type="match status" value="2"/>
</dbReference>
<evidence type="ECO:0000259" key="7">
    <source>
        <dbReference type="Pfam" id="PF16213"/>
    </source>
</evidence>
<evidence type="ECO:0000256" key="2">
    <source>
        <dbReference type="ARBA" id="ARBA00022448"/>
    </source>
</evidence>
<dbReference type="InterPro" id="IPR032691">
    <property type="entry name" value="Mon2/Sec7/BIG1-like_HUS"/>
</dbReference>
<dbReference type="GO" id="GO:0005794">
    <property type="term" value="C:Golgi apparatus"/>
    <property type="evidence" value="ECO:0007669"/>
    <property type="project" value="UniProtKB-ARBA"/>
</dbReference>
<dbReference type="Pfam" id="PF16213">
    <property type="entry name" value="DCB"/>
    <property type="match status" value="1"/>
</dbReference>
<evidence type="ECO:0000256" key="3">
    <source>
        <dbReference type="ARBA" id="ARBA00022927"/>
    </source>
</evidence>
<dbReference type="Proteomes" id="UP000719766">
    <property type="component" value="Unassembled WGS sequence"/>
</dbReference>
<organism evidence="8 9">
    <name type="scientific">Suillus plorans</name>
    <dbReference type="NCBI Taxonomy" id="116603"/>
    <lineage>
        <taxon>Eukaryota</taxon>
        <taxon>Fungi</taxon>
        <taxon>Dikarya</taxon>
        <taxon>Basidiomycota</taxon>
        <taxon>Agaricomycotina</taxon>
        <taxon>Agaricomycetes</taxon>
        <taxon>Agaricomycetidae</taxon>
        <taxon>Boletales</taxon>
        <taxon>Suillineae</taxon>
        <taxon>Suillaceae</taxon>
        <taxon>Suillus</taxon>
    </lineage>
</organism>
<dbReference type="GeneID" id="64603221"/>
<evidence type="ECO:0000313" key="8">
    <source>
        <dbReference type="EMBL" id="KAG1787342.1"/>
    </source>
</evidence>
<dbReference type="Pfam" id="PF12783">
    <property type="entry name" value="Sec7-like_HUS"/>
    <property type="match status" value="1"/>
</dbReference>
<evidence type="ECO:0000256" key="4">
    <source>
        <dbReference type="SAM" id="MobiDB-lite"/>
    </source>
</evidence>
<feature type="region of interest" description="Disordered" evidence="4">
    <location>
        <begin position="760"/>
        <end position="781"/>
    </location>
</feature>
<evidence type="ECO:0000256" key="1">
    <source>
        <dbReference type="ARBA" id="ARBA00008144"/>
    </source>
</evidence>
<feature type="domain" description="Mon2 C-terminal" evidence="6">
    <location>
        <begin position="1042"/>
        <end position="1212"/>
    </location>
</feature>
<reference evidence="8" key="1">
    <citation type="journal article" date="2020" name="New Phytol.">
        <title>Comparative genomics reveals dynamic genome evolution in host specialist ectomycorrhizal fungi.</title>
        <authorList>
            <person name="Lofgren L.A."/>
            <person name="Nguyen N.H."/>
            <person name="Vilgalys R."/>
            <person name="Ruytinx J."/>
            <person name="Liao H.L."/>
            <person name="Branco S."/>
            <person name="Kuo A."/>
            <person name="LaButti K."/>
            <person name="Lipzen A."/>
            <person name="Andreopoulos W."/>
            <person name="Pangilinan J."/>
            <person name="Riley R."/>
            <person name="Hundley H."/>
            <person name="Na H."/>
            <person name="Barry K."/>
            <person name="Grigoriev I.V."/>
            <person name="Stajich J.E."/>
            <person name="Kennedy P.G."/>
        </authorList>
    </citation>
    <scope>NUCLEOTIDE SEQUENCE</scope>
    <source>
        <strain evidence="8">S12</strain>
    </source>
</reference>
<proteinExistence type="inferred from homology"/>
<comment type="similarity">
    <text evidence="1">Belongs to the MON2 family.</text>
</comment>
<dbReference type="InterPro" id="IPR016024">
    <property type="entry name" value="ARM-type_fold"/>
</dbReference>